<organism evidence="2 3">
    <name type="scientific">Bradyrhizobium aeschynomenes</name>
    <dbReference type="NCBI Taxonomy" id="2734909"/>
    <lineage>
        <taxon>Bacteria</taxon>
        <taxon>Pseudomonadati</taxon>
        <taxon>Pseudomonadota</taxon>
        <taxon>Alphaproteobacteria</taxon>
        <taxon>Hyphomicrobiales</taxon>
        <taxon>Nitrobacteraceae</taxon>
        <taxon>Bradyrhizobium</taxon>
    </lineage>
</organism>
<sequence>MISVKEQDVYFFQNIDGAMAIAPPRMMPDKTLSQNGCRLRTGLNTVPSPLVGEGSAGRSSSAVG</sequence>
<dbReference type="EMBL" id="JABFDN010000009">
    <property type="protein sequence ID" value="NPU68093.1"/>
    <property type="molecule type" value="Genomic_DNA"/>
</dbReference>
<evidence type="ECO:0000256" key="1">
    <source>
        <dbReference type="SAM" id="MobiDB-lite"/>
    </source>
</evidence>
<name>A0ABX2CIT1_9BRAD</name>
<accession>A0ABX2CIT1</accession>
<feature type="region of interest" description="Disordered" evidence="1">
    <location>
        <begin position="43"/>
        <end position="64"/>
    </location>
</feature>
<keyword evidence="3" id="KW-1185">Reference proteome</keyword>
<reference evidence="2" key="1">
    <citation type="submission" date="2020-05" db="EMBL/GenBank/DDBJ databases">
        <title>Nod-independent and nitrogen-fixing Bradyrhizobium aeschynomene sp. nov. isolated from nodules of Aeschynomene indica.</title>
        <authorList>
            <person name="Zhang Z."/>
        </authorList>
    </citation>
    <scope>NUCLEOTIDE SEQUENCE</scope>
    <source>
        <strain evidence="2">83012</strain>
    </source>
</reference>
<evidence type="ECO:0000313" key="2">
    <source>
        <dbReference type="EMBL" id="NPU68093.1"/>
    </source>
</evidence>
<gene>
    <name evidence="2" type="ORF">HL667_24035</name>
</gene>
<evidence type="ECO:0000313" key="3">
    <source>
        <dbReference type="Proteomes" id="UP000886476"/>
    </source>
</evidence>
<dbReference type="RefSeq" id="WP_172113167.1">
    <property type="nucleotide sequence ID" value="NZ_JABFDN010000009.1"/>
</dbReference>
<comment type="caution">
    <text evidence="2">The sequence shown here is derived from an EMBL/GenBank/DDBJ whole genome shotgun (WGS) entry which is preliminary data.</text>
</comment>
<dbReference type="Proteomes" id="UP000886476">
    <property type="component" value="Unassembled WGS sequence"/>
</dbReference>
<proteinExistence type="predicted"/>
<protein>
    <submittedName>
        <fullName evidence="2">Uncharacterized protein</fullName>
    </submittedName>
</protein>